<dbReference type="InterPro" id="IPR011059">
    <property type="entry name" value="Metal-dep_hydrolase_composite"/>
</dbReference>
<dbReference type="SUPFAM" id="SSF51556">
    <property type="entry name" value="Metallo-dependent hydrolases"/>
    <property type="match status" value="1"/>
</dbReference>
<accession>A0A5B0E2U9</accession>
<evidence type="ECO:0000259" key="6">
    <source>
        <dbReference type="Pfam" id="PF01979"/>
    </source>
</evidence>
<dbReference type="Proteomes" id="UP000324738">
    <property type="component" value="Unassembled WGS sequence"/>
</dbReference>
<comment type="similarity">
    <text evidence="3">Belongs to the metallo-dependent hydrolases superfamily. DHOase family. Class I DHOase subfamily.</text>
</comment>
<dbReference type="SUPFAM" id="SSF51338">
    <property type="entry name" value="Composite domain of metallo-dependent hydrolases"/>
    <property type="match status" value="1"/>
</dbReference>
<evidence type="ECO:0000256" key="1">
    <source>
        <dbReference type="ARBA" id="ARBA00001947"/>
    </source>
</evidence>
<dbReference type="GO" id="GO:0046872">
    <property type="term" value="F:metal ion binding"/>
    <property type="evidence" value="ECO:0007669"/>
    <property type="project" value="UniProtKB-KW"/>
</dbReference>
<sequence>MDTLIKNGTIVVPEGRYEGDIAIADGKIAAIYEPGKAPENEAAEIIDAAGLAVFPGVIDMHSHHRQGSKPGFEYKDTIYTSTQQCAAGGVTTSVAMPNVTPPPNTMQLLQDQFAVYKTDAIVDWNFNPAPTIIDEVPAMATADIAAFKFFMVVDTGRDYPHMPGIGVHDHGKILEIMLACAKEGVPLMVHPHDQALMDIIEQEFWARGERDALAYAKAYAAYDGVIWETAIATLLRLQKAAGCHLHILHTQTAGSVDLIRKAKANGQKVTCEINPWALFLGCDWSSIQRLGSYALSYWVPEKNVPGLWEGLIDGTIDIVATDHAPHMREEKEIGWTDGWKAHTGTPSAQFYLSMFVTAALEGKIPLERVSEATSASPARLFGLTSKGRIAEGYDADLVLVDLENEYEIRDEDVLSLSGWSPYAGRKLKGKPVRTVLRGHTIFLDGKVVGEKGYGRQAKAVHGARA</sequence>
<keyword evidence="8" id="KW-1185">Reference proteome</keyword>
<dbReference type="GO" id="GO:0005737">
    <property type="term" value="C:cytoplasm"/>
    <property type="evidence" value="ECO:0007669"/>
    <property type="project" value="TreeGrafter"/>
</dbReference>
<comment type="caution">
    <text evidence="7">The sequence shown here is derived from an EMBL/GenBank/DDBJ whole genome shotgun (WGS) entry which is preliminary data.</text>
</comment>
<evidence type="ECO:0000256" key="4">
    <source>
        <dbReference type="ARBA" id="ARBA00022723"/>
    </source>
</evidence>
<proteinExistence type="inferred from homology"/>
<reference evidence="7 8" key="1">
    <citation type="submission" date="2019-08" db="EMBL/GenBank/DDBJ databases">
        <title>Aureimonas fodiniaquatilis sp. nov., isolated from a coal mine wastewater.</title>
        <authorList>
            <person name="Kim W."/>
        </authorList>
    </citation>
    <scope>NUCLEOTIDE SEQUENCE [LARGE SCALE GENOMIC DNA]</scope>
    <source>
        <strain evidence="7 8">CAU 1482</strain>
    </source>
</reference>
<dbReference type="AlphaFoldDB" id="A0A5B0E2U9"/>
<dbReference type="Gene3D" id="2.30.40.10">
    <property type="entry name" value="Urease, subunit C, domain 1"/>
    <property type="match status" value="1"/>
</dbReference>
<dbReference type="GO" id="GO:0006145">
    <property type="term" value="P:purine nucleobase catabolic process"/>
    <property type="evidence" value="ECO:0007669"/>
    <property type="project" value="TreeGrafter"/>
</dbReference>
<dbReference type="InterPro" id="IPR050138">
    <property type="entry name" value="DHOase/Allantoinase_Hydrolase"/>
</dbReference>
<evidence type="ECO:0000256" key="2">
    <source>
        <dbReference type="ARBA" id="ARBA00002368"/>
    </source>
</evidence>
<dbReference type="PANTHER" id="PTHR43668:SF2">
    <property type="entry name" value="ALLANTOINASE"/>
    <property type="match status" value="1"/>
</dbReference>
<dbReference type="EMBL" id="VTWH01000001">
    <property type="protein sequence ID" value="KAA0971749.1"/>
    <property type="molecule type" value="Genomic_DNA"/>
</dbReference>
<dbReference type="PROSITE" id="PS00483">
    <property type="entry name" value="DIHYDROOROTASE_2"/>
    <property type="match status" value="1"/>
</dbReference>
<keyword evidence="4" id="KW-0479">Metal-binding</keyword>
<evidence type="ECO:0000256" key="5">
    <source>
        <dbReference type="ARBA" id="ARBA00022801"/>
    </source>
</evidence>
<dbReference type="PANTHER" id="PTHR43668">
    <property type="entry name" value="ALLANTOINASE"/>
    <property type="match status" value="1"/>
</dbReference>
<evidence type="ECO:0000313" key="8">
    <source>
        <dbReference type="Proteomes" id="UP000324738"/>
    </source>
</evidence>
<keyword evidence="5" id="KW-0378">Hydrolase</keyword>
<comment type="cofactor">
    <cofactor evidence="1">
        <name>Zn(2+)</name>
        <dbReference type="ChEBI" id="CHEBI:29105"/>
    </cofactor>
</comment>
<dbReference type="InterPro" id="IPR006680">
    <property type="entry name" value="Amidohydro-rel"/>
</dbReference>
<dbReference type="Pfam" id="PF01979">
    <property type="entry name" value="Amidohydro_1"/>
    <property type="match status" value="1"/>
</dbReference>
<organism evidence="7 8">
    <name type="scientific">Aureimonas fodinaquatilis</name>
    <dbReference type="NCBI Taxonomy" id="2565783"/>
    <lineage>
        <taxon>Bacteria</taxon>
        <taxon>Pseudomonadati</taxon>
        <taxon>Pseudomonadota</taxon>
        <taxon>Alphaproteobacteria</taxon>
        <taxon>Hyphomicrobiales</taxon>
        <taxon>Aurantimonadaceae</taxon>
        <taxon>Aureimonas</taxon>
    </lineage>
</organism>
<protein>
    <submittedName>
        <fullName evidence="7">Dihydroorotase family protein</fullName>
    </submittedName>
</protein>
<gene>
    <name evidence="7" type="ORF">FPY71_01045</name>
</gene>
<dbReference type="Gene3D" id="3.20.20.140">
    <property type="entry name" value="Metal-dependent hydrolases"/>
    <property type="match status" value="1"/>
</dbReference>
<dbReference type="RefSeq" id="WP_149296752.1">
    <property type="nucleotide sequence ID" value="NZ_VTWH01000001.1"/>
</dbReference>
<comment type="function">
    <text evidence="2">Catalyzes the reversible cyclization of carbamoyl aspartate to dihydroorotate.</text>
</comment>
<dbReference type="OrthoDB" id="9775759at2"/>
<dbReference type="GO" id="GO:0004038">
    <property type="term" value="F:allantoinase activity"/>
    <property type="evidence" value="ECO:0007669"/>
    <property type="project" value="TreeGrafter"/>
</dbReference>
<evidence type="ECO:0000313" key="7">
    <source>
        <dbReference type="EMBL" id="KAA0971749.1"/>
    </source>
</evidence>
<dbReference type="InterPro" id="IPR002195">
    <property type="entry name" value="Dihydroorotase_CS"/>
</dbReference>
<feature type="domain" description="Amidohydrolase-related" evidence="6">
    <location>
        <begin position="53"/>
        <end position="440"/>
    </location>
</feature>
<name>A0A5B0E2U9_9HYPH</name>
<evidence type="ECO:0000256" key="3">
    <source>
        <dbReference type="ARBA" id="ARBA00010286"/>
    </source>
</evidence>
<dbReference type="InterPro" id="IPR032466">
    <property type="entry name" value="Metal_Hydrolase"/>
</dbReference>